<organism evidence="2 3">
    <name type="scientific">Phocaeicola vulgatus</name>
    <name type="common">Bacteroides vulgatus</name>
    <dbReference type="NCBI Taxonomy" id="821"/>
    <lineage>
        <taxon>Bacteria</taxon>
        <taxon>Pseudomonadati</taxon>
        <taxon>Bacteroidota</taxon>
        <taxon>Bacteroidia</taxon>
        <taxon>Bacteroidales</taxon>
        <taxon>Bacteroidaceae</taxon>
        <taxon>Phocaeicola</taxon>
    </lineage>
</organism>
<dbReference type="Proteomes" id="UP001181258">
    <property type="component" value="Unassembled WGS sequence"/>
</dbReference>
<evidence type="ECO:0000313" key="3">
    <source>
        <dbReference type="Proteomes" id="UP001181258"/>
    </source>
</evidence>
<feature type="region of interest" description="Disordered" evidence="1">
    <location>
        <begin position="1"/>
        <end position="21"/>
    </location>
</feature>
<comment type="caution">
    <text evidence="2">The sequence shown here is derived from an EMBL/GenBank/DDBJ whole genome shotgun (WGS) entry which is preliminary data.</text>
</comment>
<accession>A0AAE4RSY9</accession>
<sequence>MKLQSKAEQKKEKDSSSFCSPEKKRIFAEKETFSSIPVDGKCRNTSGSVEALQQ</sequence>
<evidence type="ECO:0000256" key="1">
    <source>
        <dbReference type="SAM" id="MobiDB-lite"/>
    </source>
</evidence>
<reference evidence="2" key="1">
    <citation type="submission" date="2023-10" db="EMBL/GenBank/DDBJ databases">
        <title>Genome of potential pathogenic bacteria in Crohn's disease.</title>
        <authorList>
            <person name="Rodriguez-Palacios A."/>
        </authorList>
    </citation>
    <scope>NUCLEOTIDE SEQUENCE</scope>
    <source>
        <strain evidence="2">CavFT-hAR107</strain>
    </source>
</reference>
<protein>
    <submittedName>
        <fullName evidence="2">Uncharacterized protein</fullName>
    </submittedName>
</protein>
<proteinExistence type="predicted"/>
<name>A0AAE4RSY9_PHOVU</name>
<dbReference type="RefSeq" id="WP_229051107.1">
    <property type="nucleotide sequence ID" value="NZ_BAABZK010000002.1"/>
</dbReference>
<dbReference type="EMBL" id="JAWDHD010000010">
    <property type="protein sequence ID" value="MDU0249241.1"/>
    <property type="molecule type" value="Genomic_DNA"/>
</dbReference>
<evidence type="ECO:0000313" key="2">
    <source>
        <dbReference type="EMBL" id="MDU0249241.1"/>
    </source>
</evidence>
<dbReference type="AlphaFoldDB" id="A0AAE4RSY9"/>
<gene>
    <name evidence="2" type="ORF">RVY68_11245</name>
</gene>